<dbReference type="Gene3D" id="1.20.120.450">
    <property type="entry name" value="dinb family like domain"/>
    <property type="match status" value="1"/>
</dbReference>
<accession>A0ABY6Z111</accession>
<dbReference type="PANTHER" id="PTHR37302:SF3">
    <property type="entry name" value="DAMAGE-INDUCIBLE PROTEIN DINB"/>
    <property type="match status" value="1"/>
</dbReference>
<keyword evidence="2" id="KW-0479">Metal-binding</keyword>
<evidence type="ECO:0008006" key="6">
    <source>
        <dbReference type="Google" id="ProtNLM"/>
    </source>
</evidence>
<feature type="region of interest" description="Disordered" evidence="3">
    <location>
        <begin position="68"/>
        <end position="87"/>
    </location>
</feature>
<evidence type="ECO:0000256" key="3">
    <source>
        <dbReference type="SAM" id="MobiDB-lite"/>
    </source>
</evidence>
<dbReference type="SUPFAM" id="SSF109854">
    <property type="entry name" value="DinB/YfiT-like putative metalloenzymes"/>
    <property type="match status" value="1"/>
</dbReference>
<dbReference type="PANTHER" id="PTHR37302">
    <property type="entry name" value="SLR1116 PROTEIN"/>
    <property type="match status" value="1"/>
</dbReference>
<protein>
    <recommendedName>
        <fullName evidence="6">DinB family protein</fullName>
    </recommendedName>
</protein>
<organism evidence="4 5">
    <name type="scientific">Alicyclobacillus dauci</name>
    <dbReference type="NCBI Taxonomy" id="1475485"/>
    <lineage>
        <taxon>Bacteria</taxon>
        <taxon>Bacillati</taxon>
        <taxon>Bacillota</taxon>
        <taxon>Bacilli</taxon>
        <taxon>Bacillales</taxon>
        <taxon>Alicyclobacillaceae</taxon>
        <taxon>Alicyclobacillus</taxon>
    </lineage>
</organism>
<sequence length="178" mass="20035">MSENLRGPVIYHQWSIEQTLARLKELPQAVITEPIQSVFPTVLHALLHILSADELWVGRVKNSVWASEKASGERHTKPTTDEPLDGLDIGDMGQRFEAIFRDLVSFTTVIEPTCEVEYHNSKGEVFQTLLQDIITHLVNHGTYHLGNITAMLRQQGYTGVSVDYITFVRSGRGSDFRG</sequence>
<keyword evidence="5" id="KW-1185">Reference proteome</keyword>
<reference evidence="4" key="1">
    <citation type="submission" date="2022-08" db="EMBL/GenBank/DDBJ databases">
        <title>Alicyclobacillus dauci DSM2870, complete genome.</title>
        <authorList>
            <person name="Wang Q."/>
            <person name="Cai R."/>
            <person name="Wang Z."/>
        </authorList>
    </citation>
    <scope>NUCLEOTIDE SEQUENCE</scope>
    <source>
        <strain evidence="4">DSM 28700</strain>
    </source>
</reference>
<dbReference type="Pfam" id="PF05163">
    <property type="entry name" value="DinB"/>
    <property type="match status" value="1"/>
</dbReference>
<feature type="compositionally biased region" description="Basic and acidic residues" evidence="3">
    <location>
        <begin position="70"/>
        <end position="80"/>
    </location>
</feature>
<evidence type="ECO:0000256" key="1">
    <source>
        <dbReference type="ARBA" id="ARBA00008635"/>
    </source>
</evidence>
<dbReference type="InterPro" id="IPR034660">
    <property type="entry name" value="DinB/YfiT-like"/>
</dbReference>
<proteinExistence type="inferred from homology"/>
<evidence type="ECO:0000256" key="2">
    <source>
        <dbReference type="ARBA" id="ARBA00022723"/>
    </source>
</evidence>
<dbReference type="Proteomes" id="UP001164803">
    <property type="component" value="Chromosome"/>
</dbReference>
<evidence type="ECO:0000313" key="4">
    <source>
        <dbReference type="EMBL" id="WAH36567.1"/>
    </source>
</evidence>
<dbReference type="EMBL" id="CP104064">
    <property type="protein sequence ID" value="WAH36567.1"/>
    <property type="molecule type" value="Genomic_DNA"/>
</dbReference>
<name>A0ABY6Z111_9BACL</name>
<gene>
    <name evidence="4" type="ORF">NZD86_20550</name>
</gene>
<evidence type="ECO:0000313" key="5">
    <source>
        <dbReference type="Proteomes" id="UP001164803"/>
    </source>
</evidence>
<comment type="similarity">
    <text evidence="1">Belongs to the DinB family.</text>
</comment>
<dbReference type="InterPro" id="IPR007837">
    <property type="entry name" value="DinB"/>
</dbReference>
<dbReference type="RefSeq" id="WP_268043922.1">
    <property type="nucleotide sequence ID" value="NZ_CP104064.1"/>
</dbReference>